<comment type="caution">
    <text evidence="6">The sequence shown here is derived from an EMBL/GenBank/DDBJ whole genome shotgun (WGS) entry which is preliminary data.</text>
</comment>
<keyword evidence="6" id="KW-0808">Transferase</keyword>
<dbReference type="GO" id="GO:0004671">
    <property type="term" value="F:protein C-terminal S-isoprenylcysteine carboxyl O-methyltransferase activity"/>
    <property type="evidence" value="ECO:0007669"/>
    <property type="project" value="InterPro"/>
</dbReference>
<dbReference type="PANTHER" id="PTHR12714:SF9">
    <property type="entry name" value="PROTEIN-S-ISOPRENYLCYSTEINE O-METHYLTRANSFERASE"/>
    <property type="match status" value="1"/>
</dbReference>
<comment type="subcellular location">
    <subcellularLocation>
        <location evidence="1">Membrane</location>
        <topology evidence="1">Multi-pass membrane protein</topology>
    </subcellularLocation>
</comment>
<dbReference type="OrthoDB" id="9816156at2"/>
<evidence type="ECO:0000256" key="5">
    <source>
        <dbReference type="SAM" id="Phobius"/>
    </source>
</evidence>
<dbReference type="InterPro" id="IPR054851">
    <property type="entry name" value="Isoprenylcys_mtase"/>
</dbReference>
<dbReference type="InterPro" id="IPR007269">
    <property type="entry name" value="ICMT_MeTrfase"/>
</dbReference>
<evidence type="ECO:0000256" key="4">
    <source>
        <dbReference type="ARBA" id="ARBA00023136"/>
    </source>
</evidence>
<dbReference type="Proteomes" id="UP000076574">
    <property type="component" value="Unassembled WGS sequence"/>
</dbReference>
<evidence type="ECO:0000256" key="2">
    <source>
        <dbReference type="ARBA" id="ARBA00022692"/>
    </source>
</evidence>
<feature type="transmembrane region" description="Helical" evidence="5">
    <location>
        <begin position="74"/>
        <end position="93"/>
    </location>
</feature>
<feature type="transmembrane region" description="Helical" evidence="5">
    <location>
        <begin position="133"/>
        <end position="162"/>
    </location>
</feature>
<name>A0A161R5R3_9BRAD</name>
<evidence type="ECO:0000256" key="3">
    <source>
        <dbReference type="ARBA" id="ARBA00022989"/>
    </source>
</evidence>
<reference evidence="6 7" key="1">
    <citation type="submission" date="2016-03" db="EMBL/GenBank/DDBJ databases">
        <title>Microsymbionts genomes from the relict species Vavilovia formosa (Stev.) Fed.</title>
        <authorList>
            <person name="Kopat V."/>
            <person name="Chirak E."/>
            <person name="Kimeklis A."/>
            <person name="Andronov E."/>
        </authorList>
    </citation>
    <scope>NUCLEOTIDE SEQUENCE [LARGE SCALE GENOMIC DNA]</scope>
    <source>
        <strain evidence="6 7">Vaf07</strain>
    </source>
</reference>
<protein>
    <submittedName>
        <fullName evidence="6">Methyltransferase</fullName>
    </submittedName>
</protein>
<feature type="transmembrane region" description="Helical" evidence="5">
    <location>
        <begin position="6"/>
        <end position="25"/>
    </location>
</feature>
<dbReference type="PANTHER" id="PTHR12714">
    <property type="entry name" value="PROTEIN-S ISOPRENYLCYSTEINE O-METHYLTRANSFERASE"/>
    <property type="match status" value="1"/>
</dbReference>
<dbReference type="GO" id="GO:0016020">
    <property type="term" value="C:membrane"/>
    <property type="evidence" value="ECO:0007669"/>
    <property type="project" value="UniProtKB-SubCell"/>
</dbReference>
<accession>A0A161R5R3</accession>
<organism evidence="6 7">
    <name type="scientific">Tardiphaga robiniae</name>
    <dbReference type="NCBI Taxonomy" id="943830"/>
    <lineage>
        <taxon>Bacteria</taxon>
        <taxon>Pseudomonadati</taxon>
        <taxon>Pseudomonadota</taxon>
        <taxon>Alphaproteobacteria</taxon>
        <taxon>Hyphomicrobiales</taxon>
        <taxon>Nitrobacteraceae</taxon>
        <taxon>Tardiphaga</taxon>
    </lineage>
</organism>
<feature type="transmembrane region" description="Helical" evidence="5">
    <location>
        <begin position="45"/>
        <end position="68"/>
    </location>
</feature>
<keyword evidence="2 5" id="KW-0812">Transmembrane</keyword>
<sequence>MTASLLGTYVWAIGLIAWFIIRYPYARKARRTATLRAVGWSRERILLAIATVGLFVVPLIWLVTGWPAALNYQLNYAAVVIGAALYVLSLWLFRRSHKDLGRQWSASLEIREAHQIVRAGVYRSIRHPMYASFWLWALAQAFLLPNAMAALGGLVAIAILFFTRIDYEERMLIEAFGDDYRAYMRETKRIIPGIY</sequence>
<evidence type="ECO:0000313" key="6">
    <source>
        <dbReference type="EMBL" id="KZD24511.1"/>
    </source>
</evidence>
<dbReference type="Gene3D" id="1.20.120.1630">
    <property type="match status" value="1"/>
</dbReference>
<evidence type="ECO:0000313" key="7">
    <source>
        <dbReference type="Proteomes" id="UP000076574"/>
    </source>
</evidence>
<dbReference type="EMBL" id="LVYV01000003">
    <property type="protein sequence ID" value="KZD24511.1"/>
    <property type="molecule type" value="Genomic_DNA"/>
</dbReference>
<proteinExistence type="predicted"/>
<keyword evidence="7" id="KW-1185">Reference proteome</keyword>
<gene>
    <name evidence="6" type="ORF">A4A58_21805</name>
</gene>
<keyword evidence="4 5" id="KW-0472">Membrane</keyword>
<dbReference type="NCBIfam" id="NF040696">
    <property type="entry name" value="isopcys_mtase"/>
    <property type="match status" value="1"/>
</dbReference>
<dbReference type="RefSeq" id="WP_068730822.1">
    <property type="nucleotide sequence ID" value="NZ_LVYV01000003.1"/>
</dbReference>
<evidence type="ECO:0000256" key="1">
    <source>
        <dbReference type="ARBA" id="ARBA00004141"/>
    </source>
</evidence>
<dbReference type="GO" id="GO:0032259">
    <property type="term" value="P:methylation"/>
    <property type="evidence" value="ECO:0007669"/>
    <property type="project" value="UniProtKB-KW"/>
</dbReference>
<keyword evidence="6" id="KW-0489">Methyltransferase</keyword>
<keyword evidence="3 5" id="KW-1133">Transmembrane helix</keyword>
<dbReference type="AlphaFoldDB" id="A0A161R5R3"/>
<dbReference type="Pfam" id="PF04140">
    <property type="entry name" value="ICMT"/>
    <property type="match status" value="1"/>
</dbReference>
<dbReference type="STRING" id="943830.A4A58_21805"/>